<evidence type="ECO:0000313" key="2">
    <source>
        <dbReference type="EMBL" id="CAB3396325.1"/>
    </source>
</evidence>
<accession>A0A6F9EJ00</accession>
<gene>
    <name evidence="2" type="ORF">COOX1_3571</name>
</gene>
<evidence type="ECO:0000313" key="3">
    <source>
        <dbReference type="Proteomes" id="UP000502196"/>
    </source>
</evidence>
<dbReference type="EMBL" id="LR792683">
    <property type="protein sequence ID" value="CAB3396325.1"/>
    <property type="molecule type" value="Genomic_DNA"/>
</dbReference>
<protein>
    <submittedName>
        <fullName evidence="2">Uncharacterized protein</fullName>
    </submittedName>
</protein>
<proteinExistence type="predicted"/>
<evidence type="ECO:0000256" key="1">
    <source>
        <dbReference type="SAM" id="MobiDB-lite"/>
    </source>
</evidence>
<feature type="region of interest" description="Disordered" evidence="1">
    <location>
        <begin position="1"/>
        <end position="47"/>
    </location>
</feature>
<dbReference type="AlphaFoldDB" id="A0A6F9EJ00"/>
<organism evidence="2 3">
    <name type="scientific">Kyrpidia spormannii</name>
    <dbReference type="NCBI Taxonomy" id="2055160"/>
    <lineage>
        <taxon>Bacteria</taxon>
        <taxon>Bacillati</taxon>
        <taxon>Bacillota</taxon>
        <taxon>Bacilli</taxon>
        <taxon>Bacillales</taxon>
        <taxon>Alicyclobacillaceae</taxon>
        <taxon>Kyrpidia</taxon>
    </lineage>
</organism>
<dbReference type="OrthoDB" id="2376772at2"/>
<feature type="compositionally biased region" description="Low complexity" evidence="1">
    <location>
        <begin position="1"/>
        <end position="24"/>
    </location>
</feature>
<dbReference type="RefSeq" id="WP_133121343.1">
    <property type="nucleotide sequence ID" value="NZ_CP024955.1"/>
</dbReference>
<dbReference type="Proteomes" id="UP000502196">
    <property type="component" value="Chromosome"/>
</dbReference>
<reference evidence="2 3" key="1">
    <citation type="submission" date="2020-04" db="EMBL/GenBank/DDBJ databases">
        <authorList>
            <person name="Hogendoorn C."/>
        </authorList>
    </citation>
    <scope>NUCLEOTIDE SEQUENCE [LARGE SCALE GENOMIC DNA]</scope>
    <source>
        <strain evidence="2">COOX1</strain>
    </source>
</reference>
<sequence>MKSSPRSSRVPAPRSRTPSPARKSGQSPGTAKKSLKADPPATLPSVRLSPRFIQDSINSLGNLRKLTKQALQYVQQADTMIETLFSTANSLNESGILQKLIQHRGRNLSTADLAAILGALLNSPIGNRLFERIGGDGQAPPPSEGS</sequence>
<name>A0A6F9EJ00_9BACL</name>